<proteinExistence type="predicted"/>
<feature type="compositionally biased region" description="Basic and acidic residues" evidence="2">
    <location>
        <begin position="541"/>
        <end position="558"/>
    </location>
</feature>
<name>A0A9P1FZC7_9DINO</name>
<evidence type="ECO:0000313" key="6">
    <source>
        <dbReference type="Proteomes" id="UP001152797"/>
    </source>
</evidence>
<gene>
    <name evidence="3" type="ORF">C1SCF055_LOCUS20458</name>
</gene>
<feature type="compositionally biased region" description="Basic and acidic residues" evidence="2">
    <location>
        <begin position="506"/>
        <end position="515"/>
    </location>
</feature>
<dbReference type="EMBL" id="CAMXCT020001868">
    <property type="protein sequence ID" value="CAL1147116.1"/>
    <property type="molecule type" value="Genomic_DNA"/>
</dbReference>
<accession>A0A9P1FZC7</accession>
<feature type="coiled-coil region" evidence="1">
    <location>
        <begin position="165"/>
        <end position="202"/>
    </location>
</feature>
<feature type="region of interest" description="Disordered" evidence="2">
    <location>
        <begin position="733"/>
        <end position="774"/>
    </location>
</feature>
<dbReference type="EMBL" id="CAMXCT010001868">
    <property type="protein sequence ID" value="CAI3993741.1"/>
    <property type="molecule type" value="Genomic_DNA"/>
</dbReference>
<organism evidence="3">
    <name type="scientific">Cladocopium goreaui</name>
    <dbReference type="NCBI Taxonomy" id="2562237"/>
    <lineage>
        <taxon>Eukaryota</taxon>
        <taxon>Sar</taxon>
        <taxon>Alveolata</taxon>
        <taxon>Dinophyceae</taxon>
        <taxon>Suessiales</taxon>
        <taxon>Symbiodiniaceae</taxon>
        <taxon>Cladocopium</taxon>
    </lineage>
</organism>
<keyword evidence="1" id="KW-0175">Coiled coil</keyword>
<feature type="region of interest" description="Disordered" evidence="2">
    <location>
        <begin position="506"/>
        <end position="525"/>
    </location>
</feature>
<feature type="region of interest" description="Disordered" evidence="2">
    <location>
        <begin position="796"/>
        <end position="847"/>
    </location>
</feature>
<feature type="coiled-coil region" evidence="1">
    <location>
        <begin position="246"/>
        <end position="288"/>
    </location>
</feature>
<comment type="caution">
    <text evidence="3">The sequence shown here is derived from an EMBL/GenBank/DDBJ whole genome shotgun (WGS) entry which is preliminary data.</text>
</comment>
<evidence type="ECO:0000313" key="4">
    <source>
        <dbReference type="EMBL" id="CAL1147116.1"/>
    </source>
</evidence>
<dbReference type="EMBL" id="CAMXCT030001868">
    <property type="protein sequence ID" value="CAL4781053.1"/>
    <property type="molecule type" value="Genomic_DNA"/>
</dbReference>
<evidence type="ECO:0000313" key="5">
    <source>
        <dbReference type="EMBL" id="CAL4781053.1"/>
    </source>
</evidence>
<reference evidence="4" key="2">
    <citation type="submission" date="2024-04" db="EMBL/GenBank/DDBJ databases">
        <authorList>
            <person name="Chen Y."/>
            <person name="Shah S."/>
            <person name="Dougan E. K."/>
            <person name="Thang M."/>
            <person name="Chan C."/>
        </authorList>
    </citation>
    <scope>NUCLEOTIDE SEQUENCE [LARGE SCALE GENOMIC DNA]</scope>
</reference>
<evidence type="ECO:0000256" key="1">
    <source>
        <dbReference type="SAM" id="Coils"/>
    </source>
</evidence>
<feature type="compositionally biased region" description="Polar residues" evidence="2">
    <location>
        <begin position="22"/>
        <end position="32"/>
    </location>
</feature>
<evidence type="ECO:0000313" key="3">
    <source>
        <dbReference type="EMBL" id="CAI3993741.1"/>
    </source>
</evidence>
<evidence type="ECO:0000256" key="2">
    <source>
        <dbReference type="SAM" id="MobiDB-lite"/>
    </source>
</evidence>
<dbReference type="AlphaFoldDB" id="A0A9P1FZC7"/>
<feature type="region of interest" description="Disordered" evidence="2">
    <location>
        <begin position="76"/>
        <end position="104"/>
    </location>
</feature>
<protein>
    <submittedName>
        <fullName evidence="5">Replicase polyprotein 1a</fullName>
    </submittedName>
</protein>
<keyword evidence="6" id="KW-1185">Reference proteome</keyword>
<feature type="coiled-coil region" evidence="1">
    <location>
        <begin position="315"/>
        <end position="344"/>
    </location>
</feature>
<reference evidence="3" key="1">
    <citation type="submission" date="2022-10" db="EMBL/GenBank/DDBJ databases">
        <authorList>
            <person name="Chen Y."/>
            <person name="Dougan E. K."/>
            <person name="Chan C."/>
            <person name="Rhodes N."/>
            <person name="Thang M."/>
        </authorList>
    </citation>
    <scope>NUCLEOTIDE SEQUENCE</scope>
</reference>
<dbReference type="Proteomes" id="UP001152797">
    <property type="component" value="Unassembled WGS sequence"/>
</dbReference>
<feature type="region of interest" description="Disordered" evidence="2">
    <location>
        <begin position="536"/>
        <end position="558"/>
    </location>
</feature>
<feature type="region of interest" description="Disordered" evidence="2">
    <location>
        <begin position="1"/>
        <end position="55"/>
    </location>
</feature>
<sequence>MKMAASEGPLLHTCAGDAETAKPQQVADSTGNYWRLPPVSKSDYEADEAERAKSTQFGEEIWRDTMARLILKLQDGASGESSANEIPKRDGVSESSSETGTRLDWSVPKQGFEILSDQRDSEKVDASGRQVTEKWVIQGQQGSPLDKECWRVMPAVEAAMSAVSIAQAAAERQCAKAKEAEIEAKEKERLALKKTSEAAEEVARARAIVIEAQQTSAAAAHLRASEEQFAEQAAEKLSQQLSQQFAEQVEVKLARAEVRRAELEENLAELALKRRQEKMQEIQAAQEVAECKMKNREEALEVAVRSAERRAQNRLLDANALAISAEEQAKAAEARAKAADKEADEAIRFAQKRVAEAEMACNVRIGRTHIAEMAAEQDAATTSLSWANLMKDLPPGLEDRLLAAETFLQQSFKVGAGVDISAIDALRRAREAHGKIASQTQPLAAAFMMTWGVLLAIALDTVLQLFLAAQTPPALASNECQQPVITSDKSCLSQARSGMNVLSDRRHFESQHAEQQEAFASQRARDGDWDRLSEVGYDPEAETREQTAAEQHSDLEGVLDETRGRRWHDAAAPAVPAAKYSTGNVSVQELKEGMSLNAQSLPLDSTRRDHLLTSNTEGCRAHSLLQLKELQQEQLRDLRNLREMQLLQVSSLQNGPLTFQPEDSLAMLDSMQDNIDCCKSDKRSFSADLDRFRAEQPEENLSITIGEVQRSVAIDRARLQEELWTLRLQQQLRRHSASPGARPSSPLKTRSRTPSPQRRPLYDLPDQKGTADLQRSRVLPADIAARLSSSPALAAAAQHWGLPRKAPSPSRRRPSSPAAKAAAKAPRNGPSGPRPANAPANGNGPRAMNGMTYGMGMARGPFSPVRACHSLWRPGISGC</sequence>